<comment type="caution">
    <text evidence="1">The sequence shown here is derived from an EMBL/GenBank/DDBJ whole genome shotgun (WGS) entry which is preliminary data.</text>
</comment>
<dbReference type="InterPro" id="IPR009467">
    <property type="entry name" value="Glycolipid-bd_prot_put"/>
</dbReference>
<evidence type="ECO:0000313" key="2">
    <source>
        <dbReference type="Proteomes" id="UP000597444"/>
    </source>
</evidence>
<evidence type="ECO:0000313" key="1">
    <source>
        <dbReference type="EMBL" id="GHO91175.1"/>
    </source>
</evidence>
<sequence length="194" mass="22206">MKRNVLFSRCDGPGLEHLRLFEQNGEIIADSLLIAIEEDTAFRAHYTIRCDATWYVRAVSLELLDHPARQLHLLADGTGQWHTANGTPLPSLSGCIDVDITVTPFTNTLPIRRLHLMPGQATEITVVYFSLPELQFQPVRQRYTCLSTSARGNMYKYEGLESGFTAELQTDHDGLILDYPDLWRRVWSERDEER</sequence>
<protein>
    <submittedName>
        <fullName evidence="1">Uncharacterized protein</fullName>
    </submittedName>
</protein>
<accession>A0A8J3IES5</accession>
<name>A0A8J3IES5_9CHLR</name>
<dbReference type="SUPFAM" id="SSF159275">
    <property type="entry name" value="PA1994-like"/>
    <property type="match status" value="1"/>
</dbReference>
<gene>
    <name evidence="1" type="ORF">KSF_012230</name>
</gene>
<dbReference type="Proteomes" id="UP000597444">
    <property type="component" value="Unassembled WGS sequence"/>
</dbReference>
<reference evidence="1" key="1">
    <citation type="submission" date="2020-10" db="EMBL/GenBank/DDBJ databases">
        <title>Taxonomic study of unclassified bacteria belonging to the class Ktedonobacteria.</title>
        <authorList>
            <person name="Yabe S."/>
            <person name="Wang C.M."/>
            <person name="Zheng Y."/>
            <person name="Sakai Y."/>
            <person name="Cavaletti L."/>
            <person name="Monciardini P."/>
            <person name="Donadio S."/>
        </authorList>
    </citation>
    <scope>NUCLEOTIDE SEQUENCE</scope>
    <source>
        <strain evidence="1">ID150040</strain>
    </source>
</reference>
<proteinExistence type="predicted"/>
<organism evidence="1 2">
    <name type="scientific">Reticulibacter mediterranei</name>
    <dbReference type="NCBI Taxonomy" id="2778369"/>
    <lineage>
        <taxon>Bacteria</taxon>
        <taxon>Bacillati</taxon>
        <taxon>Chloroflexota</taxon>
        <taxon>Ktedonobacteria</taxon>
        <taxon>Ktedonobacterales</taxon>
        <taxon>Reticulibacteraceae</taxon>
        <taxon>Reticulibacter</taxon>
    </lineage>
</organism>
<dbReference type="Pfam" id="PF06475">
    <property type="entry name" value="Glycolipid_bind"/>
    <property type="match status" value="1"/>
</dbReference>
<keyword evidence="2" id="KW-1185">Reference proteome</keyword>
<dbReference type="RefSeq" id="WP_220202089.1">
    <property type="nucleotide sequence ID" value="NZ_BNJK01000001.1"/>
</dbReference>
<dbReference type="EMBL" id="BNJK01000001">
    <property type="protein sequence ID" value="GHO91175.1"/>
    <property type="molecule type" value="Genomic_DNA"/>
</dbReference>
<dbReference type="AlphaFoldDB" id="A0A8J3IES5"/>